<dbReference type="AlphaFoldDB" id="A0A4R5KBS7"/>
<dbReference type="Proteomes" id="UP000295511">
    <property type="component" value="Unassembled WGS sequence"/>
</dbReference>
<dbReference type="RefSeq" id="WP_133205537.1">
    <property type="nucleotide sequence ID" value="NZ_SMRU01000022.1"/>
</dbReference>
<comment type="caution">
    <text evidence="1">The sequence shown here is derived from an EMBL/GenBank/DDBJ whole genome shotgun (WGS) entry which is preliminary data.</text>
</comment>
<accession>A0A4R5KBS7</accession>
<gene>
    <name evidence="1" type="ORF">E1809_17610</name>
</gene>
<organism evidence="1 2">
    <name type="scientific">Arthrobacter terricola</name>
    <dbReference type="NCBI Taxonomy" id="2547396"/>
    <lineage>
        <taxon>Bacteria</taxon>
        <taxon>Bacillati</taxon>
        <taxon>Actinomycetota</taxon>
        <taxon>Actinomycetes</taxon>
        <taxon>Micrococcales</taxon>
        <taxon>Micrococcaceae</taxon>
        <taxon>Arthrobacter</taxon>
    </lineage>
</organism>
<protein>
    <submittedName>
        <fullName evidence="1">Uncharacterized protein</fullName>
    </submittedName>
</protein>
<dbReference type="EMBL" id="SMRU01000022">
    <property type="protein sequence ID" value="TDF92669.1"/>
    <property type="molecule type" value="Genomic_DNA"/>
</dbReference>
<keyword evidence="2" id="KW-1185">Reference proteome</keyword>
<proteinExistence type="predicted"/>
<name>A0A4R5KBS7_9MICC</name>
<evidence type="ECO:0000313" key="2">
    <source>
        <dbReference type="Proteomes" id="UP000295511"/>
    </source>
</evidence>
<evidence type="ECO:0000313" key="1">
    <source>
        <dbReference type="EMBL" id="TDF92669.1"/>
    </source>
</evidence>
<sequence>MTLTNTSNGTVQLVADVSGYFLAGTAVDAGAFGTLAPTRFLDSRTSSGPVAGGGVVSFPVAGVNGVPANVAGVWVNLTVTETQGDGFLTGFASGTLAPATSNLIYGWNRKTAANMAYLPVGADGKVSVANNSLGTAQIIADVSGYVLK</sequence>
<dbReference type="OrthoDB" id="4966149at2"/>
<reference evidence="1 2" key="1">
    <citation type="submission" date="2019-03" db="EMBL/GenBank/DDBJ databases">
        <title>Whole genome sequence of Arthrobacter sp JH1-1.</title>
        <authorList>
            <person name="Trinh H.N."/>
        </authorList>
    </citation>
    <scope>NUCLEOTIDE SEQUENCE [LARGE SCALE GENOMIC DNA]</scope>
    <source>
        <strain evidence="1 2">JH1-1</strain>
    </source>
</reference>